<dbReference type="SUPFAM" id="SSF56176">
    <property type="entry name" value="FAD-binding/transporter-associated domain-like"/>
    <property type="match status" value="1"/>
</dbReference>
<accession>A0A8G2BKZ0</accession>
<dbReference type="Gene3D" id="3.30.465.10">
    <property type="match status" value="1"/>
</dbReference>
<dbReference type="Gene3D" id="3.30.43.10">
    <property type="entry name" value="Uridine Diphospho-n-acetylenolpyruvylglucosamine Reductase, domain 2"/>
    <property type="match status" value="1"/>
</dbReference>
<dbReference type="SMART" id="SM01092">
    <property type="entry name" value="CO_deh_flav_C"/>
    <property type="match status" value="1"/>
</dbReference>
<dbReference type="Pfam" id="PF00941">
    <property type="entry name" value="FAD_binding_5"/>
    <property type="match status" value="1"/>
</dbReference>
<evidence type="ECO:0000313" key="4">
    <source>
        <dbReference type="EMBL" id="SDG31502.1"/>
    </source>
</evidence>
<sequence length="279" mass="28753">MSRYLRPRDLDEALRTLADGGWTVLAGGTDHYPARVTHDTGEDILDVTALDALQGIGRTGAGLRIGAAATWRSVIDAELPAACDGLKAAAREIGGAQIQNRGTVGGNLCNASPAADGVPALLSLDAEVELVSAGGTRRLPLDRFVLGNRKTALEPGELLAAVHLPEAALDGAGRFLKLGARRYLVISIVMVAGTMRLAADGTIAGTRLAVGACTAAALRLGALETALVGLSPKEAADRLDDGHLAALAPIADVRGDAPYRMDTARTLVRRCLADLAEAA</sequence>
<organism evidence="4 5">
    <name type="scientific">Thalassobaculum litoreum DSM 18839</name>
    <dbReference type="NCBI Taxonomy" id="1123362"/>
    <lineage>
        <taxon>Bacteria</taxon>
        <taxon>Pseudomonadati</taxon>
        <taxon>Pseudomonadota</taxon>
        <taxon>Alphaproteobacteria</taxon>
        <taxon>Rhodospirillales</taxon>
        <taxon>Thalassobaculaceae</taxon>
        <taxon>Thalassobaculum</taxon>
    </lineage>
</organism>
<protein>
    <submittedName>
        <fullName evidence="4">CO or xanthine dehydrogenase, FAD-binding subunit</fullName>
    </submittedName>
</protein>
<dbReference type="InterPro" id="IPR036683">
    <property type="entry name" value="CO_DH_flav_C_dom_sf"/>
</dbReference>
<evidence type="ECO:0000259" key="3">
    <source>
        <dbReference type="PROSITE" id="PS51387"/>
    </source>
</evidence>
<dbReference type="GO" id="GO:0016491">
    <property type="term" value="F:oxidoreductase activity"/>
    <property type="evidence" value="ECO:0007669"/>
    <property type="project" value="InterPro"/>
</dbReference>
<dbReference type="InterPro" id="IPR002346">
    <property type="entry name" value="Mopterin_DH_FAD-bd"/>
</dbReference>
<reference evidence="4 5" key="1">
    <citation type="submission" date="2016-10" db="EMBL/GenBank/DDBJ databases">
        <authorList>
            <person name="Varghese N."/>
            <person name="Submissions S."/>
        </authorList>
    </citation>
    <scope>NUCLEOTIDE SEQUENCE [LARGE SCALE GENOMIC DNA]</scope>
    <source>
        <strain evidence="4 5">DSM 18839</strain>
    </source>
</reference>
<dbReference type="InterPro" id="IPR036318">
    <property type="entry name" value="FAD-bd_PCMH-like_sf"/>
</dbReference>
<gene>
    <name evidence="4" type="ORF">SAMN05660686_04001</name>
</gene>
<dbReference type="InterPro" id="IPR016169">
    <property type="entry name" value="FAD-bd_PCMH_sub2"/>
</dbReference>
<dbReference type="EMBL" id="FNBW01000014">
    <property type="protein sequence ID" value="SDG31502.1"/>
    <property type="molecule type" value="Genomic_DNA"/>
</dbReference>
<dbReference type="PANTHER" id="PTHR42659">
    <property type="entry name" value="XANTHINE DEHYDROGENASE SUBUNIT C-RELATED"/>
    <property type="match status" value="1"/>
</dbReference>
<dbReference type="RefSeq" id="WP_215906170.1">
    <property type="nucleotide sequence ID" value="NZ_FNBW01000014.1"/>
</dbReference>
<dbReference type="AlphaFoldDB" id="A0A8G2BKZ0"/>
<keyword evidence="5" id="KW-1185">Reference proteome</keyword>
<proteinExistence type="predicted"/>
<dbReference type="SUPFAM" id="SSF55447">
    <property type="entry name" value="CO dehydrogenase flavoprotein C-terminal domain-like"/>
    <property type="match status" value="1"/>
</dbReference>
<evidence type="ECO:0000313" key="5">
    <source>
        <dbReference type="Proteomes" id="UP000198615"/>
    </source>
</evidence>
<dbReference type="InterPro" id="IPR005107">
    <property type="entry name" value="CO_DH_flav_C"/>
</dbReference>
<dbReference type="Gene3D" id="3.30.390.50">
    <property type="entry name" value="CO dehydrogenase flavoprotein, C-terminal domain"/>
    <property type="match status" value="1"/>
</dbReference>
<evidence type="ECO:0000256" key="1">
    <source>
        <dbReference type="ARBA" id="ARBA00022630"/>
    </source>
</evidence>
<dbReference type="InterPro" id="IPR016166">
    <property type="entry name" value="FAD-bd_PCMH"/>
</dbReference>
<dbReference type="Pfam" id="PF03450">
    <property type="entry name" value="CO_deh_flav_C"/>
    <property type="match status" value="1"/>
</dbReference>
<dbReference type="Proteomes" id="UP000198615">
    <property type="component" value="Unassembled WGS sequence"/>
</dbReference>
<dbReference type="PANTHER" id="PTHR42659:SF9">
    <property type="entry name" value="XANTHINE DEHYDROGENASE FAD-BINDING SUBUNIT XDHB-RELATED"/>
    <property type="match status" value="1"/>
</dbReference>
<feature type="domain" description="FAD-binding PCMH-type" evidence="3">
    <location>
        <begin position="1"/>
        <end position="169"/>
    </location>
</feature>
<dbReference type="InterPro" id="IPR016167">
    <property type="entry name" value="FAD-bd_PCMH_sub1"/>
</dbReference>
<comment type="caution">
    <text evidence="4">The sequence shown here is derived from an EMBL/GenBank/DDBJ whole genome shotgun (WGS) entry which is preliminary data.</text>
</comment>
<dbReference type="GO" id="GO:0071949">
    <property type="term" value="F:FAD binding"/>
    <property type="evidence" value="ECO:0007669"/>
    <property type="project" value="InterPro"/>
</dbReference>
<dbReference type="InterPro" id="IPR051312">
    <property type="entry name" value="Diverse_Substr_Oxidored"/>
</dbReference>
<evidence type="ECO:0000256" key="2">
    <source>
        <dbReference type="ARBA" id="ARBA00022827"/>
    </source>
</evidence>
<keyword evidence="2" id="KW-0274">FAD</keyword>
<dbReference type="PROSITE" id="PS51387">
    <property type="entry name" value="FAD_PCMH"/>
    <property type="match status" value="1"/>
</dbReference>
<keyword evidence="1" id="KW-0285">Flavoprotein</keyword>
<name>A0A8G2BKZ0_9PROT</name>